<evidence type="ECO:0000256" key="12">
    <source>
        <dbReference type="ARBA" id="ARBA00052399"/>
    </source>
</evidence>
<keyword evidence="9" id="KW-0560">Oxidoreductase</keyword>
<comment type="similarity">
    <text evidence="13">In the C-terminal section; belongs to the FMN-dependent alpha-hydroxy acid dehydrogenase family.</text>
</comment>
<dbReference type="GO" id="GO:0020037">
    <property type="term" value="F:heme binding"/>
    <property type="evidence" value="ECO:0007669"/>
    <property type="project" value="InterPro"/>
</dbReference>
<dbReference type="Gene3D" id="3.10.120.10">
    <property type="entry name" value="Cytochrome b5-like heme/steroid binding domain"/>
    <property type="match status" value="1"/>
</dbReference>
<reference evidence="20" key="1">
    <citation type="journal article" date="2016" name="Proc. Natl. Acad. Sci. U.S.A.">
        <title>Comparative genomics of biotechnologically important yeasts.</title>
        <authorList>
            <person name="Riley R."/>
            <person name="Haridas S."/>
            <person name="Wolfe K.H."/>
            <person name="Lopes M.R."/>
            <person name="Hittinger C.T."/>
            <person name="Goeker M."/>
            <person name="Salamov A.A."/>
            <person name="Wisecaver J.H."/>
            <person name="Long T.M."/>
            <person name="Calvey C.H."/>
            <person name="Aerts A.L."/>
            <person name="Barry K.W."/>
            <person name="Choi C."/>
            <person name="Clum A."/>
            <person name="Coughlan A.Y."/>
            <person name="Deshpande S."/>
            <person name="Douglass A.P."/>
            <person name="Hanson S.J."/>
            <person name="Klenk H.-P."/>
            <person name="LaButti K.M."/>
            <person name="Lapidus A."/>
            <person name="Lindquist E.A."/>
            <person name="Lipzen A.M."/>
            <person name="Meier-Kolthoff J.P."/>
            <person name="Ohm R.A."/>
            <person name="Otillar R.P."/>
            <person name="Pangilinan J.L."/>
            <person name="Peng Y."/>
            <person name="Rokas A."/>
            <person name="Rosa C.A."/>
            <person name="Scheuner C."/>
            <person name="Sibirny A.A."/>
            <person name="Slot J.C."/>
            <person name="Stielow J.B."/>
            <person name="Sun H."/>
            <person name="Kurtzman C.P."/>
            <person name="Blackwell M."/>
            <person name="Grigoriev I.V."/>
            <person name="Jeffries T.W."/>
        </authorList>
    </citation>
    <scope>NUCLEOTIDE SEQUENCE [LARGE SCALE GENOMIC DNA]</scope>
    <source>
        <strain evidence="20">NRRL Y-1626</strain>
    </source>
</reference>
<accession>A0A1B7TF53</accession>
<dbReference type="PANTHER" id="PTHR10578">
    <property type="entry name" value="S -2-HYDROXY-ACID OXIDASE-RELATED"/>
    <property type="match status" value="1"/>
</dbReference>
<keyword evidence="10" id="KW-0408">Iron</keyword>
<dbReference type="InterPro" id="IPR036400">
    <property type="entry name" value="Cyt_B5-like_heme/steroid_sf"/>
</dbReference>
<keyword evidence="8" id="KW-0479">Metal-binding</keyword>
<dbReference type="InterPro" id="IPR001199">
    <property type="entry name" value="Cyt_B5-like_heme/steroid-bd"/>
</dbReference>
<dbReference type="Pfam" id="PF00173">
    <property type="entry name" value="Cyt-b5"/>
    <property type="match status" value="1"/>
</dbReference>
<organism evidence="19 20">
    <name type="scientific">Hanseniaspora valbyensis NRRL Y-1626</name>
    <dbReference type="NCBI Taxonomy" id="766949"/>
    <lineage>
        <taxon>Eukaryota</taxon>
        <taxon>Fungi</taxon>
        <taxon>Dikarya</taxon>
        <taxon>Ascomycota</taxon>
        <taxon>Saccharomycotina</taxon>
        <taxon>Saccharomycetes</taxon>
        <taxon>Saccharomycodales</taxon>
        <taxon>Saccharomycodaceae</taxon>
        <taxon>Hanseniaspora</taxon>
    </lineage>
</organism>
<evidence type="ECO:0000256" key="15">
    <source>
        <dbReference type="ARBA" id="ARBA00066458"/>
    </source>
</evidence>
<dbReference type="PROSITE" id="PS51349">
    <property type="entry name" value="FMN_HYDROXY_ACID_DH_2"/>
    <property type="match status" value="1"/>
</dbReference>
<evidence type="ECO:0000256" key="9">
    <source>
        <dbReference type="ARBA" id="ARBA00023002"/>
    </source>
</evidence>
<comment type="subcellular location">
    <subcellularLocation>
        <location evidence="3">Mitochondrion intermembrane space</location>
    </subcellularLocation>
</comment>
<dbReference type="GO" id="GO:0004460">
    <property type="term" value="F:L-lactate dehydrogenase (cytochrome) activity"/>
    <property type="evidence" value="ECO:0007669"/>
    <property type="project" value="UniProtKB-EC"/>
</dbReference>
<evidence type="ECO:0000259" key="17">
    <source>
        <dbReference type="PROSITE" id="PS50255"/>
    </source>
</evidence>
<name>A0A1B7TF53_9ASCO</name>
<evidence type="ECO:0000313" key="20">
    <source>
        <dbReference type="Proteomes" id="UP000092321"/>
    </source>
</evidence>
<dbReference type="Pfam" id="PF01070">
    <property type="entry name" value="FMN_dh"/>
    <property type="match status" value="1"/>
</dbReference>
<keyword evidence="7" id="KW-0288">FMN</keyword>
<comment type="cofactor">
    <cofactor evidence="1">
        <name>FMN</name>
        <dbReference type="ChEBI" id="CHEBI:58210"/>
    </cofactor>
</comment>
<comment type="catalytic activity">
    <reaction evidence="12">
        <text>(S)-lactate + 2 Fe(III)-[cytochrome c] = 2 Fe(II)-[cytochrome c] + pyruvate + 2 H(+)</text>
        <dbReference type="Rhea" id="RHEA:19909"/>
        <dbReference type="Rhea" id="RHEA-COMP:10350"/>
        <dbReference type="Rhea" id="RHEA-COMP:14399"/>
        <dbReference type="ChEBI" id="CHEBI:15361"/>
        <dbReference type="ChEBI" id="CHEBI:15378"/>
        <dbReference type="ChEBI" id="CHEBI:16651"/>
        <dbReference type="ChEBI" id="CHEBI:29033"/>
        <dbReference type="ChEBI" id="CHEBI:29034"/>
        <dbReference type="EC" id="1.1.2.3"/>
    </reaction>
    <physiologicalReaction direction="left-to-right" evidence="12">
        <dbReference type="Rhea" id="RHEA:19910"/>
    </physiologicalReaction>
</comment>
<dbReference type="GO" id="GO:0046872">
    <property type="term" value="F:metal ion binding"/>
    <property type="evidence" value="ECO:0007669"/>
    <property type="project" value="UniProtKB-KW"/>
</dbReference>
<sequence>MFLQRNNKHLAAFGRSLLKNKNRQLANKLVLSKRTLLTSTKKQQQQKNNFKFKTASITTSIAALLVLTSYYNSSNITNEPSKKGLRTISLDEFKKHSSPDDCWVIINGIIYDLTNFIAKHPGGPDIIKANSGKDVSALFNPIHASDLIDKYIMKKDIKGIIDPNCDFPKELITKALSPGETPESMAFKEKLRQNLPSIDELKTIFDFEYICSKILPKNAWYYYSSGSEDEFSLRENHNAYHRVQFRPRVLVNVKDVDTSCTILGEKHEVPFYVSATALAALGYEGGEVSIAEGCAQGSFKIPQMISTLSSKTLAEISEAKDKFGGQDQWFQLYVNTDRSKALDLIKEAEAKKCKAIFITVDAPSLGRREKDVKLKAKPSRENGISKGLSSFIDPSLDWEDVKYLKKQTSLPVFLKGIQRKEDALTAVENGFNIVISNHGGRQLDHTVSPLETLTEVVPLLKEKGYKPGENVEVFIDGGVRRGTDILKAIALGATGVGLGRPILYSNSAYGAKGVEKCKDMLREEIAMNMRLLGVNKLSELNESFVDTQGLKYRSVRLSNDFLNEEVYEPRNIIEWDMALEAGDDDS</sequence>
<dbReference type="InterPro" id="IPR013785">
    <property type="entry name" value="Aldolase_TIM"/>
</dbReference>
<comment type="caution">
    <text evidence="19">The sequence shown here is derived from an EMBL/GenBank/DDBJ whole genome shotgun (WGS) entry which is preliminary data.</text>
</comment>
<evidence type="ECO:0000256" key="3">
    <source>
        <dbReference type="ARBA" id="ARBA00004569"/>
    </source>
</evidence>
<dbReference type="SMART" id="SM01117">
    <property type="entry name" value="Cyt-b5"/>
    <property type="match status" value="1"/>
</dbReference>
<keyword evidence="11" id="KW-0496">Mitochondrion</keyword>
<dbReference type="PANTHER" id="PTHR10578:SF148">
    <property type="entry name" value="L-LACTATE DEHYDROGENASE (CYTOCHROME)"/>
    <property type="match status" value="1"/>
</dbReference>
<evidence type="ECO:0000256" key="16">
    <source>
        <dbReference type="ARBA" id="ARBA00068515"/>
    </source>
</evidence>
<dbReference type="InterPro" id="IPR000262">
    <property type="entry name" value="FMN-dep_DH"/>
</dbReference>
<dbReference type="GO" id="GO:0005758">
    <property type="term" value="C:mitochondrial intermembrane space"/>
    <property type="evidence" value="ECO:0007669"/>
    <property type="project" value="UniProtKB-SubCell"/>
</dbReference>
<dbReference type="Proteomes" id="UP000092321">
    <property type="component" value="Unassembled WGS sequence"/>
</dbReference>
<dbReference type="Gene3D" id="3.20.20.70">
    <property type="entry name" value="Aldolase class I"/>
    <property type="match status" value="1"/>
</dbReference>
<evidence type="ECO:0000256" key="8">
    <source>
        <dbReference type="ARBA" id="ARBA00022723"/>
    </source>
</evidence>
<dbReference type="FunFam" id="3.20.20.70:FF:000062">
    <property type="entry name" value="Cytochrome b2, mitochondrial, putative"/>
    <property type="match status" value="1"/>
</dbReference>
<evidence type="ECO:0000259" key="18">
    <source>
        <dbReference type="PROSITE" id="PS51349"/>
    </source>
</evidence>
<comment type="cofactor">
    <cofactor evidence="2">
        <name>heme b</name>
        <dbReference type="ChEBI" id="CHEBI:60344"/>
    </cofactor>
</comment>
<dbReference type="PROSITE" id="PS50255">
    <property type="entry name" value="CYTOCHROME_B5_2"/>
    <property type="match status" value="1"/>
</dbReference>
<evidence type="ECO:0000256" key="4">
    <source>
        <dbReference type="ARBA" id="ARBA00011881"/>
    </source>
</evidence>
<dbReference type="InterPro" id="IPR018506">
    <property type="entry name" value="Cyt_B5_heme-BS"/>
</dbReference>
<gene>
    <name evidence="19" type="ORF">HANVADRAFT_48328</name>
</gene>
<dbReference type="OrthoDB" id="1925334at2759"/>
<comment type="subunit">
    <text evidence="4">Homotetramer.</text>
</comment>
<proteinExistence type="inferred from homology"/>
<feature type="domain" description="Cytochrome b5 heme-binding" evidence="17">
    <location>
        <begin position="85"/>
        <end position="162"/>
    </location>
</feature>
<evidence type="ECO:0000256" key="13">
    <source>
        <dbReference type="ARBA" id="ARBA00061137"/>
    </source>
</evidence>
<evidence type="ECO:0000256" key="14">
    <source>
        <dbReference type="ARBA" id="ARBA00061589"/>
    </source>
</evidence>
<protein>
    <recommendedName>
        <fullName evidence="16">L-lactate dehydrogenase (cytochrome)</fullName>
        <ecNumber evidence="15">1.1.2.3</ecNumber>
    </recommendedName>
</protein>
<dbReference type="InterPro" id="IPR037396">
    <property type="entry name" value="FMN_HAD"/>
</dbReference>
<evidence type="ECO:0000256" key="1">
    <source>
        <dbReference type="ARBA" id="ARBA00001917"/>
    </source>
</evidence>
<dbReference type="SUPFAM" id="SSF51395">
    <property type="entry name" value="FMN-linked oxidoreductases"/>
    <property type="match status" value="1"/>
</dbReference>
<comment type="similarity">
    <text evidence="14">In the N-terminal section; belongs to the cytochrome b5 family.</text>
</comment>
<evidence type="ECO:0000313" key="19">
    <source>
        <dbReference type="EMBL" id="OBA27354.1"/>
    </source>
</evidence>
<evidence type="ECO:0000256" key="2">
    <source>
        <dbReference type="ARBA" id="ARBA00001970"/>
    </source>
</evidence>
<keyword evidence="6" id="KW-0285">Flavoprotein</keyword>
<dbReference type="EMBL" id="LXPE01000009">
    <property type="protein sequence ID" value="OBA27354.1"/>
    <property type="molecule type" value="Genomic_DNA"/>
</dbReference>
<dbReference type="AlphaFoldDB" id="A0A1B7TF53"/>
<dbReference type="PROSITE" id="PS00557">
    <property type="entry name" value="FMN_HYDROXY_ACID_DH_1"/>
    <property type="match status" value="1"/>
</dbReference>
<evidence type="ECO:0000256" key="5">
    <source>
        <dbReference type="ARBA" id="ARBA00022617"/>
    </source>
</evidence>
<dbReference type="EC" id="1.1.2.3" evidence="15"/>
<keyword evidence="20" id="KW-1185">Reference proteome</keyword>
<evidence type="ECO:0000256" key="11">
    <source>
        <dbReference type="ARBA" id="ARBA00023128"/>
    </source>
</evidence>
<dbReference type="SUPFAM" id="SSF55856">
    <property type="entry name" value="Cytochrome b5-like heme/steroid binding domain"/>
    <property type="match status" value="1"/>
</dbReference>
<evidence type="ECO:0000256" key="10">
    <source>
        <dbReference type="ARBA" id="ARBA00023004"/>
    </source>
</evidence>
<keyword evidence="5" id="KW-0349">Heme</keyword>
<dbReference type="PROSITE" id="PS00191">
    <property type="entry name" value="CYTOCHROME_B5_1"/>
    <property type="match status" value="1"/>
</dbReference>
<dbReference type="GO" id="GO:0006089">
    <property type="term" value="P:lactate metabolic process"/>
    <property type="evidence" value="ECO:0007669"/>
    <property type="project" value="TreeGrafter"/>
</dbReference>
<feature type="domain" description="FMN hydroxy acid dehydrogenase" evidence="18">
    <location>
        <begin position="196"/>
        <end position="550"/>
    </location>
</feature>
<evidence type="ECO:0000256" key="7">
    <source>
        <dbReference type="ARBA" id="ARBA00022643"/>
    </source>
</evidence>
<dbReference type="InterPro" id="IPR008259">
    <property type="entry name" value="FMN_hydac_DH_AS"/>
</dbReference>
<evidence type="ECO:0000256" key="6">
    <source>
        <dbReference type="ARBA" id="ARBA00022630"/>
    </source>
</evidence>